<organism evidence="2 3">
    <name type="scientific">Entomortierella chlamydospora</name>
    <dbReference type="NCBI Taxonomy" id="101097"/>
    <lineage>
        <taxon>Eukaryota</taxon>
        <taxon>Fungi</taxon>
        <taxon>Fungi incertae sedis</taxon>
        <taxon>Mucoromycota</taxon>
        <taxon>Mortierellomycotina</taxon>
        <taxon>Mortierellomycetes</taxon>
        <taxon>Mortierellales</taxon>
        <taxon>Mortierellaceae</taxon>
        <taxon>Entomortierella</taxon>
    </lineage>
</organism>
<feature type="compositionally biased region" description="Pro residues" evidence="1">
    <location>
        <begin position="435"/>
        <end position="445"/>
    </location>
</feature>
<name>A0A9P6MM34_9FUNG</name>
<feature type="compositionally biased region" description="Low complexity" evidence="1">
    <location>
        <begin position="531"/>
        <end position="550"/>
    </location>
</feature>
<feature type="non-terminal residue" evidence="2">
    <location>
        <position position="1"/>
    </location>
</feature>
<feature type="region of interest" description="Disordered" evidence="1">
    <location>
        <begin position="166"/>
        <end position="198"/>
    </location>
</feature>
<keyword evidence="3" id="KW-1185">Reference proteome</keyword>
<evidence type="ECO:0000256" key="1">
    <source>
        <dbReference type="SAM" id="MobiDB-lite"/>
    </source>
</evidence>
<gene>
    <name evidence="2" type="ORF">BGZ80_004440</name>
</gene>
<feature type="compositionally biased region" description="Pro residues" evidence="1">
    <location>
        <begin position="511"/>
        <end position="522"/>
    </location>
</feature>
<feature type="region of interest" description="Disordered" evidence="1">
    <location>
        <begin position="226"/>
        <end position="251"/>
    </location>
</feature>
<feature type="compositionally biased region" description="Low complexity" evidence="1">
    <location>
        <begin position="446"/>
        <end position="463"/>
    </location>
</feature>
<dbReference type="AlphaFoldDB" id="A0A9P6MM34"/>
<feature type="compositionally biased region" description="Low complexity" evidence="1">
    <location>
        <begin position="388"/>
        <end position="402"/>
    </location>
</feature>
<dbReference type="Proteomes" id="UP000703661">
    <property type="component" value="Unassembled WGS sequence"/>
</dbReference>
<proteinExistence type="predicted"/>
<comment type="caution">
    <text evidence="2">The sequence shown here is derived from an EMBL/GenBank/DDBJ whole genome shotgun (WGS) entry which is preliminary data.</text>
</comment>
<reference evidence="2" key="1">
    <citation type="journal article" date="2020" name="Fungal Divers.">
        <title>Resolving the Mortierellaceae phylogeny through synthesis of multi-gene phylogenetics and phylogenomics.</title>
        <authorList>
            <person name="Vandepol N."/>
            <person name="Liber J."/>
            <person name="Desiro A."/>
            <person name="Na H."/>
            <person name="Kennedy M."/>
            <person name="Barry K."/>
            <person name="Grigoriev I.V."/>
            <person name="Miller A.N."/>
            <person name="O'Donnell K."/>
            <person name="Stajich J.E."/>
            <person name="Bonito G."/>
        </authorList>
    </citation>
    <scope>NUCLEOTIDE SEQUENCE</scope>
    <source>
        <strain evidence="2">NRRL 2769</strain>
    </source>
</reference>
<sequence>MDVELVDASPYHDVKNVQMIASPLFNVPVPIPPPYDTHPLPDDFKQRRYHDFSLEHRIVQEYQRIMAEEAAVMEAKESAYRLYSEERQARLKQERINRARKIAPGFLDNEDRRILTPTLATSQVKDASVANEGSKAFSEKNNHIDYSEFEFSDGPSGEVTGAVKESIEDEQQLHQQQQQQQQADSNYTSSSQDYHQEAGDVVEEEEIIIQAVPLSTITGMLRDSCLDEDVSSPGPRAWTERDAASEKTSVPSFNATARLDFREFEQGLGPPDPWDTPVDDLTALKDVISQQMGHSSSSQSQQVQQQQQQYQQHQQQQQTSYLYQQQTQQQQQQQQQQPQVSNSFQQQNADQQMLNQYPYNSTPNRTGFNSSPLPVASYVPQPKLTGIAQQQQALQHHQQQHQQQRHSTGSTIGSPLSNTGMTAAQQQARFGAASPSPPPLPPPPRALTSSPGLGTGTPTSTVTVGGGGAAGGLNRPPVPARPGRPSDQADLATSGGGSADHVTTMERTMTPPRPPLPPPPPGSQGAGGNGIVSSSATSSSIPVSSGAATSVGGQLPSSLGVGGPTSATASRPALKPRPPKEHEILQGIIGTKKTPA</sequence>
<evidence type="ECO:0000313" key="3">
    <source>
        <dbReference type="Proteomes" id="UP000703661"/>
    </source>
</evidence>
<protein>
    <submittedName>
        <fullName evidence="2">Uncharacterized protein</fullName>
    </submittedName>
</protein>
<feature type="compositionally biased region" description="Polar residues" evidence="1">
    <location>
        <begin position="405"/>
        <end position="428"/>
    </location>
</feature>
<evidence type="ECO:0000313" key="2">
    <source>
        <dbReference type="EMBL" id="KAG0007619.1"/>
    </source>
</evidence>
<feature type="compositionally biased region" description="Polar residues" evidence="1">
    <location>
        <begin position="183"/>
        <end position="193"/>
    </location>
</feature>
<feature type="compositionally biased region" description="Polar residues" evidence="1">
    <location>
        <begin position="357"/>
        <end position="372"/>
    </location>
</feature>
<dbReference type="EMBL" id="JAAAID010002265">
    <property type="protein sequence ID" value="KAG0007619.1"/>
    <property type="molecule type" value="Genomic_DNA"/>
</dbReference>
<feature type="region of interest" description="Disordered" evidence="1">
    <location>
        <begin position="356"/>
        <end position="596"/>
    </location>
</feature>
<accession>A0A9P6MM34</accession>
<feature type="compositionally biased region" description="Low complexity" evidence="1">
    <location>
        <begin position="173"/>
        <end position="182"/>
    </location>
</feature>